<evidence type="ECO:0000313" key="1">
    <source>
        <dbReference type="EMBL" id="EHM53102.1"/>
    </source>
</evidence>
<proteinExistence type="predicted"/>
<sequence length="66" mass="7355">MHQSHYTFSVDDALQQALNRAAARQTEPAKPETLTIAEALGGYHPAAEIEIEFERDKSLPRTIAFT</sequence>
<dbReference type="AlphaFoldDB" id="G9ZGQ2"/>
<dbReference type="STRING" id="797473.HMPREF9080_02016"/>
<accession>G9ZGQ2</accession>
<protein>
    <submittedName>
        <fullName evidence="1">Uncharacterized protein</fullName>
    </submittedName>
</protein>
<reference evidence="1 2" key="1">
    <citation type="submission" date="2011-08" db="EMBL/GenBank/DDBJ databases">
        <authorList>
            <person name="Weinstock G."/>
            <person name="Sodergren E."/>
            <person name="Clifton S."/>
            <person name="Fulton L."/>
            <person name="Fulton B."/>
            <person name="Courtney L."/>
            <person name="Fronick C."/>
            <person name="Harrison M."/>
            <person name="Strong C."/>
            <person name="Farmer C."/>
            <person name="Delahaunty K."/>
            <person name="Markovic C."/>
            <person name="Hall O."/>
            <person name="Minx P."/>
            <person name="Tomlinson C."/>
            <person name="Mitreva M."/>
            <person name="Hou S."/>
            <person name="Chen J."/>
            <person name="Wollam A."/>
            <person name="Pepin K.H."/>
            <person name="Johnson M."/>
            <person name="Bhonagiri V."/>
            <person name="Zhang X."/>
            <person name="Suruliraj S."/>
            <person name="Warren W."/>
            <person name="Chinwalla A."/>
            <person name="Mardis E.R."/>
            <person name="Wilson R.K."/>
        </authorList>
    </citation>
    <scope>NUCLEOTIDE SEQUENCE [LARGE SCALE GENOMIC DNA]</scope>
    <source>
        <strain evidence="1 2">F0432</strain>
    </source>
</reference>
<dbReference type="HOGENOM" id="CLU_193690_0_0_6"/>
<organism evidence="1 2">
    <name type="scientific">Cardiobacterium valvarum F0432</name>
    <dbReference type="NCBI Taxonomy" id="797473"/>
    <lineage>
        <taxon>Bacteria</taxon>
        <taxon>Pseudomonadati</taxon>
        <taxon>Pseudomonadota</taxon>
        <taxon>Gammaproteobacteria</taxon>
        <taxon>Cardiobacteriales</taxon>
        <taxon>Cardiobacteriaceae</taxon>
        <taxon>Cardiobacterium</taxon>
    </lineage>
</organism>
<dbReference type="EMBL" id="AGCM01000114">
    <property type="protein sequence ID" value="EHM53102.1"/>
    <property type="molecule type" value="Genomic_DNA"/>
</dbReference>
<dbReference type="RefSeq" id="WP_006986012.1">
    <property type="nucleotide sequence ID" value="NZ_JH417941.1"/>
</dbReference>
<comment type="caution">
    <text evidence="1">The sequence shown here is derived from an EMBL/GenBank/DDBJ whole genome shotgun (WGS) entry which is preliminary data.</text>
</comment>
<name>G9ZGQ2_9GAMM</name>
<gene>
    <name evidence="1" type="ORF">HMPREF9080_02016</name>
</gene>
<evidence type="ECO:0000313" key="2">
    <source>
        <dbReference type="Proteomes" id="UP000004750"/>
    </source>
</evidence>
<dbReference type="Proteomes" id="UP000004750">
    <property type="component" value="Unassembled WGS sequence"/>
</dbReference>